<evidence type="ECO:0000313" key="1">
    <source>
        <dbReference type="EMBL" id="KAL3696606.1"/>
    </source>
</evidence>
<keyword evidence="2" id="KW-1185">Reference proteome</keyword>
<dbReference type="AlphaFoldDB" id="A0ABD3I057"/>
<proteinExistence type="predicted"/>
<organism evidence="1 2">
    <name type="scientific">Riccia sorocarpa</name>
    <dbReference type="NCBI Taxonomy" id="122646"/>
    <lineage>
        <taxon>Eukaryota</taxon>
        <taxon>Viridiplantae</taxon>
        <taxon>Streptophyta</taxon>
        <taxon>Embryophyta</taxon>
        <taxon>Marchantiophyta</taxon>
        <taxon>Marchantiopsida</taxon>
        <taxon>Marchantiidae</taxon>
        <taxon>Marchantiales</taxon>
        <taxon>Ricciaceae</taxon>
        <taxon>Riccia</taxon>
    </lineage>
</organism>
<reference evidence="1 2" key="1">
    <citation type="submission" date="2024-09" db="EMBL/GenBank/DDBJ databases">
        <title>Chromosome-scale assembly of Riccia sorocarpa.</title>
        <authorList>
            <person name="Paukszto L."/>
        </authorList>
    </citation>
    <scope>NUCLEOTIDE SEQUENCE [LARGE SCALE GENOMIC DNA]</scope>
    <source>
        <strain evidence="1">LP-2024</strain>
        <tissue evidence="1">Aerial parts of the thallus</tissue>
    </source>
</reference>
<dbReference type="EMBL" id="JBJQOH010000002">
    <property type="protein sequence ID" value="KAL3696606.1"/>
    <property type="molecule type" value="Genomic_DNA"/>
</dbReference>
<name>A0ABD3I057_9MARC</name>
<accession>A0ABD3I057</accession>
<comment type="caution">
    <text evidence="1">The sequence shown here is derived from an EMBL/GenBank/DDBJ whole genome shotgun (WGS) entry which is preliminary data.</text>
</comment>
<gene>
    <name evidence="1" type="ORF">R1sor_010682</name>
</gene>
<dbReference type="Proteomes" id="UP001633002">
    <property type="component" value="Unassembled WGS sequence"/>
</dbReference>
<protein>
    <submittedName>
        <fullName evidence="1">Uncharacterized protein</fullName>
    </submittedName>
</protein>
<sequence length="193" mass="21742">MEVVGKLDKRATQEMNRILATAPDPKEIVQQVKDLAAGKVPGLDGITTEVLRARWDSIKFNSHDSGVLAGWKTYHEGVKRQISSPENYFQQFSGAKSQVGLGSSIGVKDYVFRTRFVKTYENIHHNYLWVTLETLGFKQEVTKLMKGLMTDAEEVVHDNGNFTKDFQTDRGVREGCPLPLSSSHHLQNLSWSC</sequence>
<evidence type="ECO:0000313" key="2">
    <source>
        <dbReference type="Proteomes" id="UP001633002"/>
    </source>
</evidence>